<organism evidence="2 3">
    <name type="scientific">Morus notabilis</name>
    <dbReference type="NCBI Taxonomy" id="981085"/>
    <lineage>
        <taxon>Eukaryota</taxon>
        <taxon>Viridiplantae</taxon>
        <taxon>Streptophyta</taxon>
        <taxon>Embryophyta</taxon>
        <taxon>Tracheophyta</taxon>
        <taxon>Spermatophyta</taxon>
        <taxon>Magnoliopsida</taxon>
        <taxon>eudicotyledons</taxon>
        <taxon>Gunneridae</taxon>
        <taxon>Pentapetalae</taxon>
        <taxon>rosids</taxon>
        <taxon>fabids</taxon>
        <taxon>Rosales</taxon>
        <taxon>Moraceae</taxon>
        <taxon>Moreae</taxon>
        <taxon>Morus</taxon>
    </lineage>
</organism>
<keyword evidence="3" id="KW-1185">Reference proteome</keyword>
<feature type="compositionally biased region" description="Basic and acidic residues" evidence="1">
    <location>
        <begin position="42"/>
        <end position="55"/>
    </location>
</feature>
<evidence type="ECO:0000313" key="2">
    <source>
        <dbReference type="EMBL" id="EXC30824.1"/>
    </source>
</evidence>
<dbReference type="Proteomes" id="UP000030645">
    <property type="component" value="Unassembled WGS sequence"/>
</dbReference>
<dbReference type="AlphaFoldDB" id="W9SI95"/>
<evidence type="ECO:0000256" key="1">
    <source>
        <dbReference type="SAM" id="MobiDB-lite"/>
    </source>
</evidence>
<evidence type="ECO:0000313" key="3">
    <source>
        <dbReference type="Proteomes" id="UP000030645"/>
    </source>
</evidence>
<sequence length="66" mass="7508">MAKGPSKPLPTRSLDSLSFSSWDNEQLSTEGIITDKVNGTRQVERPSRPRPRPKDYIAQQIQTLRQ</sequence>
<feature type="compositionally biased region" description="Polar residues" evidence="1">
    <location>
        <begin position="13"/>
        <end position="41"/>
    </location>
</feature>
<gene>
    <name evidence="2" type="ORF">L484_028003</name>
</gene>
<dbReference type="EMBL" id="KE346217">
    <property type="protein sequence ID" value="EXC30824.1"/>
    <property type="molecule type" value="Genomic_DNA"/>
</dbReference>
<name>W9SI95_9ROSA</name>
<feature type="region of interest" description="Disordered" evidence="1">
    <location>
        <begin position="1"/>
        <end position="66"/>
    </location>
</feature>
<accession>W9SI95</accession>
<protein>
    <submittedName>
        <fullName evidence="2">Uncharacterized protein</fullName>
    </submittedName>
</protein>
<reference evidence="3" key="1">
    <citation type="submission" date="2013-01" db="EMBL/GenBank/DDBJ databases">
        <title>Draft Genome Sequence of a Mulberry Tree, Morus notabilis C.K. Schneid.</title>
        <authorList>
            <person name="He N."/>
            <person name="Zhao S."/>
        </authorList>
    </citation>
    <scope>NUCLEOTIDE SEQUENCE</scope>
</reference>
<proteinExistence type="predicted"/>